<dbReference type="InterPro" id="IPR017979">
    <property type="entry name" value="GPCR_3_CS"/>
</dbReference>
<reference evidence="15" key="2">
    <citation type="submission" date="2019-02" db="EMBL/GenBank/DDBJ databases">
        <title>Opniocepnalus argus Var Kimnra genome.</title>
        <authorList>
            <person name="Zhou C."/>
            <person name="Xiao S."/>
        </authorList>
    </citation>
    <scope>NUCLEOTIDE SEQUENCE [LARGE SCALE GENOMIC DNA]</scope>
</reference>
<feature type="transmembrane region" description="Helical" evidence="12">
    <location>
        <begin position="598"/>
        <end position="615"/>
    </location>
</feature>
<accession>A0A6G1Q268</accession>
<feature type="domain" description="G-protein coupled receptors family 3 profile" evidence="13">
    <location>
        <begin position="432"/>
        <end position="697"/>
    </location>
</feature>
<dbReference type="Gene3D" id="2.10.50.30">
    <property type="entry name" value="GPCR, family 3, nine cysteines domain"/>
    <property type="match status" value="1"/>
</dbReference>
<evidence type="ECO:0000256" key="8">
    <source>
        <dbReference type="ARBA" id="ARBA00023170"/>
    </source>
</evidence>
<keyword evidence="3 12" id="KW-0812">Transmembrane</keyword>
<keyword evidence="2" id="KW-1003">Cell membrane</keyword>
<dbReference type="InterPro" id="IPR011500">
    <property type="entry name" value="GPCR_3_9-Cys_dom"/>
</dbReference>
<evidence type="ECO:0000256" key="5">
    <source>
        <dbReference type="ARBA" id="ARBA00022989"/>
    </source>
</evidence>
<dbReference type="InterPro" id="IPR038550">
    <property type="entry name" value="GPCR_3_9-Cys_sf"/>
</dbReference>
<dbReference type="PROSITE" id="PS00980">
    <property type="entry name" value="G_PROTEIN_RECEP_F3_2"/>
    <property type="match status" value="1"/>
</dbReference>
<dbReference type="InterPro" id="IPR001828">
    <property type="entry name" value="ANF_lig-bd_rcpt"/>
</dbReference>
<dbReference type="Pfam" id="PF07562">
    <property type="entry name" value="NCD3G"/>
    <property type="match status" value="1"/>
</dbReference>
<feature type="transmembrane region" description="Helical" evidence="12">
    <location>
        <begin position="655"/>
        <end position="675"/>
    </location>
</feature>
<name>A0A6G1Q268_CHAAH</name>
<evidence type="ECO:0000256" key="3">
    <source>
        <dbReference type="ARBA" id="ARBA00022692"/>
    </source>
</evidence>
<sequence length="705" mass="78062">MAVAVIGPDSSSNTITPAALLGAYLIPQISYEASNEMLSNKFLYPSFFRTIPSDKNQVTAMIQLLIHFNWTWVALLGSDNDYGMKGMQSLSQLAPDYGICIAYQQSIPSLTANTIQKMRNIVDGILTTKVNVIVVFSSKTILSGFFPFVIERNMSKKVWIGTEDWSVATLISGIPRISTIGTVIGVSLTGVVVPGLEEFEQNTFVASMQQNDTQNVSNGTMSQDICLQSTDLYKLARKNFSLEEYDINSALNVYKAVYSVAHALHQALGCDSGECQKKRVYPWQLLACLKQVDFSLGNTSVYFDKNGDPPTGYNVVTWIWRGTVWSLRVVGSFSPDPIMFTVNDDQIEWHDTGDSKPVPESICSEPCLKGQRKVLRGQHLCCFDCQACPAATFLNESEPTTCQPCQAEQWSPPSSDQCLNRTILLLAWDAPLSIALLFFLAACLLMTLGSAITLLLNLNTPVAKSAGGRTCLLMLAALTAAAMSSLCYFGKPTPLTCILKYPLFIFSFTVCLACITVRALQVVCIFKFSSKLPPAYDKWAQNRGPEITIFLVSFIPLFISIVRVSISPPRPSKDFVFYDDSIVLECSNILSPGAGMEIAYVSLLSVLCFSFSYMGKDLPANYNEAKCVTFSLMVYMISWISFFTLYLISRSPFTMAANVFAVLFSVLAFLGGYFFPKIYIILLRPQMNTTAHFKNCIQMYTMSKQ</sequence>
<feature type="transmembrane region" description="Helical" evidence="12">
    <location>
        <begin position="503"/>
        <end position="526"/>
    </location>
</feature>
<gene>
    <name evidence="14" type="ORF">EXN66_Car012379</name>
</gene>
<evidence type="ECO:0000256" key="9">
    <source>
        <dbReference type="ARBA" id="ARBA00023180"/>
    </source>
</evidence>
<comment type="similarity">
    <text evidence="11">Belongs to the G-protein coupled receptor 3 family. TAS1R subfamily.</text>
</comment>
<evidence type="ECO:0000256" key="11">
    <source>
        <dbReference type="ARBA" id="ARBA00038492"/>
    </source>
</evidence>
<dbReference type="AlphaFoldDB" id="A0A6G1Q268"/>
<keyword evidence="4" id="KW-0732">Signal</keyword>
<protein>
    <submittedName>
        <fullName evidence="14">Taste receptor type 1 member 1 G-protein coupled receptor 70</fullName>
    </submittedName>
</protein>
<dbReference type="SUPFAM" id="SSF53822">
    <property type="entry name" value="Periplasmic binding protein-like I"/>
    <property type="match status" value="1"/>
</dbReference>
<keyword evidence="5 12" id="KW-1133">Transmembrane helix</keyword>
<keyword evidence="7 12" id="KW-0472">Membrane</keyword>
<evidence type="ECO:0000256" key="2">
    <source>
        <dbReference type="ARBA" id="ARBA00022475"/>
    </source>
</evidence>
<dbReference type="InterPro" id="IPR017978">
    <property type="entry name" value="GPCR_3_C"/>
</dbReference>
<keyword evidence="9" id="KW-0325">Glycoprotein</keyword>
<dbReference type="InterPro" id="IPR028082">
    <property type="entry name" value="Peripla_BP_I"/>
</dbReference>
<comment type="subcellular location">
    <subcellularLocation>
        <location evidence="1">Cell membrane</location>
        <topology evidence="1">Multi-pass membrane protein</topology>
    </subcellularLocation>
</comment>
<dbReference type="GO" id="GO:0050909">
    <property type="term" value="P:sensory perception of taste"/>
    <property type="evidence" value="ECO:0007669"/>
    <property type="project" value="UniProtKB-ARBA"/>
</dbReference>
<dbReference type="EMBL" id="CM015723">
    <property type="protein sequence ID" value="KAF3696701.1"/>
    <property type="molecule type" value="Genomic_DNA"/>
</dbReference>
<evidence type="ECO:0000256" key="4">
    <source>
        <dbReference type="ARBA" id="ARBA00022729"/>
    </source>
</evidence>
<dbReference type="PANTHER" id="PTHR24061:SF3">
    <property type="entry name" value="TASTE RECEPTOR TYPE 1 MEMBER 1"/>
    <property type="match status" value="1"/>
</dbReference>
<dbReference type="PROSITE" id="PS50259">
    <property type="entry name" value="G_PROTEIN_RECEP_F3_4"/>
    <property type="match status" value="1"/>
</dbReference>
<dbReference type="InterPro" id="IPR000068">
    <property type="entry name" value="GPCR_3_Ca_sens_rcpt-rel"/>
</dbReference>
<feature type="transmembrane region" description="Helical" evidence="12">
    <location>
        <begin position="547"/>
        <end position="566"/>
    </location>
</feature>
<dbReference type="PANTHER" id="PTHR24061">
    <property type="entry name" value="CALCIUM-SENSING RECEPTOR-RELATED"/>
    <property type="match status" value="1"/>
</dbReference>
<keyword evidence="8 14" id="KW-0675">Receptor</keyword>
<keyword evidence="15" id="KW-1185">Reference proteome</keyword>
<feature type="transmembrane region" description="Helical" evidence="12">
    <location>
        <begin position="470"/>
        <end position="491"/>
    </location>
</feature>
<dbReference type="Gene3D" id="3.40.50.2300">
    <property type="match status" value="2"/>
</dbReference>
<dbReference type="Proteomes" id="UP000503349">
    <property type="component" value="Chromosome 12"/>
</dbReference>
<feature type="transmembrane region" description="Helical" evidence="12">
    <location>
        <begin position="434"/>
        <end position="458"/>
    </location>
</feature>
<keyword evidence="6" id="KW-0297">G-protein coupled receptor</keyword>
<evidence type="ECO:0000259" key="13">
    <source>
        <dbReference type="PROSITE" id="PS50259"/>
    </source>
</evidence>
<dbReference type="InterPro" id="IPR000337">
    <property type="entry name" value="GPCR_3"/>
</dbReference>
<keyword evidence="10" id="KW-0807">Transducer</keyword>
<dbReference type="PRINTS" id="PR00248">
    <property type="entry name" value="GPCRMGR"/>
</dbReference>
<dbReference type="Pfam" id="PF00003">
    <property type="entry name" value="7tm_3"/>
    <property type="match status" value="1"/>
</dbReference>
<reference evidence="14 15" key="1">
    <citation type="submission" date="2019-02" db="EMBL/GenBank/DDBJ databases">
        <title>Opniocepnalus argus genome.</title>
        <authorList>
            <person name="Zhou C."/>
            <person name="Xiao S."/>
        </authorList>
    </citation>
    <scope>NUCLEOTIDE SEQUENCE [LARGE SCALE GENOMIC DNA]</scope>
    <source>
        <strain evidence="14">OARG1902GOOAL</strain>
        <tissue evidence="14">Muscle</tissue>
    </source>
</reference>
<dbReference type="FunFam" id="2.10.50.30:FF:000004">
    <property type="entry name" value="Taste receptor type 1 member 3-like protein"/>
    <property type="match status" value="1"/>
</dbReference>
<evidence type="ECO:0000313" key="14">
    <source>
        <dbReference type="EMBL" id="KAF3696701.1"/>
    </source>
</evidence>
<evidence type="ECO:0000256" key="10">
    <source>
        <dbReference type="ARBA" id="ARBA00023224"/>
    </source>
</evidence>
<evidence type="ECO:0000256" key="7">
    <source>
        <dbReference type="ARBA" id="ARBA00023136"/>
    </source>
</evidence>
<dbReference type="GO" id="GO:0004930">
    <property type="term" value="F:G protein-coupled receptor activity"/>
    <property type="evidence" value="ECO:0007669"/>
    <property type="project" value="UniProtKB-KW"/>
</dbReference>
<proteinExistence type="inferred from homology"/>
<organism evidence="14 15">
    <name type="scientific">Channa argus</name>
    <name type="common">Northern snakehead</name>
    <name type="synonym">Ophicephalus argus</name>
    <dbReference type="NCBI Taxonomy" id="215402"/>
    <lineage>
        <taxon>Eukaryota</taxon>
        <taxon>Metazoa</taxon>
        <taxon>Chordata</taxon>
        <taxon>Craniata</taxon>
        <taxon>Vertebrata</taxon>
        <taxon>Euteleostomi</taxon>
        <taxon>Actinopterygii</taxon>
        <taxon>Neopterygii</taxon>
        <taxon>Teleostei</taxon>
        <taxon>Neoteleostei</taxon>
        <taxon>Acanthomorphata</taxon>
        <taxon>Anabantaria</taxon>
        <taxon>Anabantiformes</taxon>
        <taxon>Channoidei</taxon>
        <taxon>Channidae</taxon>
        <taxon>Channa</taxon>
    </lineage>
</organism>
<evidence type="ECO:0000256" key="1">
    <source>
        <dbReference type="ARBA" id="ARBA00004651"/>
    </source>
</evidence>
<dbReference type="PROSITE" id="PS00981">
    <property type="entry name" value="G_PROTEIN_RECEP_F3_3"/>
    <property type="match status" value="1"/>
</dbReference>
<evidence type="ECO:0000313" key="15">
    <source>
        <dbReference type="Proteomes" id="UP000503349"/>
    </source>
</evidence>
<feature type="transmembrane region" description="Helical" evidence="12">
    <location>
        <begin position="627"/>
        <end position="649"/>
    </location>
</feature>
<dbReference type="Pfam" id="PF01094">
    <property type="entry name" value="ANF_receptor"/>
    <property type="match status" value="1"/>
</dbReference>
<dbReference type="GO" id="GO:0005886">
    <property type="term" value="C:plasma membrane"/>
    <property type="evidence" value="ECO:0007669"/>
    <property type="project" value="UniProtKB-SubCell"/>
</dbReference>
<evidence type="ECO:0000256" key="12">
    <source>
        <dbReference type="SAM" id="Phobius"/>
    </source>
</evidence>
<dbReference type="FunFam" id="3.40.50.2300:FF:000016">
    <property type="entry name" value="Taste 1 receptor member 2"/>
    <property type="match status" value="1"/>
</dbReference>
<evidence type="ECO:0000256" key="6">
    <source>
        <dbReference type="ARBA" id="ARBA00023040"/>
    </source>
</evidence>